<sequence length="29" mass="3432">MPCSQNSRTKNKKRTDGKRNKKQRNIGTR</sequence>
<name>A0A0A8Y1A3_ARUDO</name>
<feature type="compositionally biased region" description="Basic residues" evidence="1">
    <location>
        <begin position="9"/>
        <end position="29"/>
    </location>
</feature>
<dbReference type="EMBL" id="GBRH01278054">
    <property type="protein sequence ID" value="JAD19841.1"/>
    <property type="molecule type" value="Transcribed_RNA"/>
</dbReference>
<reference evidence="2" key="2">
    <citation type="journal article" date="2015" name="Data Brief">
        <title>Shoot transcriptome of the giant reed, Arundo donax.</title>
        <authorList>
            <person name="Barrero R.A."/>
            <person name="Guerrero F.D."/>
            <person name="Moolhuijzen P."/>
            <person name="Goolsby J.A."/>
            <person name="Tidwell J."/>
            <person name="Bellgard S.E."/>
            <person name="Bellgard M.I."/>
        </authorList>
    </citation>
    <scope>NUCLEOTIDE SEQUENCE</scope>
    <source>
        <tissue evidence="2">Shoot tissue taken approximately 20 cm above the soil surface</tissue>
    </source>
</reference>
<accession>A0A0A8Y1A3</accession>
<reference evidence="2" key="1">
    <citation type="submission" date="2014-09" db="EMBL/GenBank/DDBJ databases">
        <authorList>
            <person name="Magalhaes I.L.F."/>
            <person name="Oliveira U."/>
            <person name="Santos F.R."/>
            <person name="Vidigal T.H.D.A."/>
            <person name="Brescovit A.D."/>
            <person name="Santos A.J."/>
        </authorList>
    </citation>
    <scope>NUCLEOTIDE SEQUENCE</scope>
    <source>
        <tissue evidence="2">Shoot tissue taken approximately 20 cm above the soil surface</tissue>
    </source>
</reference>
<evidence type="ECO:0000313" key="2">
    <source>
        <dbReference type="EMBL" id="JAD19841.1"/>
    </source>
</evidence>
<organism evidence="2">
    <name type="scientific">Arundo donax</name>
    <name type="common">Giant reed</name>
    <name type="synonym">Donax arundinaceus</name>
    <dbReference type="NCBI Taxonomy" id="35708"/>
    <lineage>
        <taxon>Eukaryota</taxon>
        <taxon>Viridiplantae</taxon>
        <taxon>Streptophyta</taxon>
        <taxon>Embryophyta</taxon>
        <taxon>Tracheophyta</taxon>
        <taxon>Spermatophyta</taxon>
        <taxon>Magnoliopsida</taxon>
        <taxon>Liliopsida</taxon>
        <taxon>Poales</taxon>
        <taxon>Poaceae</taxon>
        <taxon>PACMAD clade</taxon>
        <taxon>Arundinoideae</taxon>
        <taxon>Arundineae</taxon>
        <taxon>Arundo</taxon>
    </lineage>
</organism>
<feature type="region of interest" description="Disordered" evidence="1">
    <location>
        <begin position="1"/>
        <end position="29"/>
    </location>
</feature>
<protein>
    <submittedName>
        <fullName evidence="2">Uncharacterized protein</fullName>
    </submittedName>
</protein>
<dbReference type="AlphaFoldDB" id="A0A0A8Y1A3"/>
<evidence type="ECO:0000256" key="1">
    <source>
        <dbReference type="SAM" id="MobiDB-lite"/>
    </source>
</evidence>
<proteinExistence type="predicted"/>